<name>A0AAW2Z5E1_9EUKA</name>
<dbReference type="PANTHER" id="PTHR12245">
    <property type="entry name" value="SPRY DOMAIN CONTAINING SOCS BOX PROTEIN"/>
    <property type="match status" value="1"/>
</dbReference>
<gene>
    <name evidence="3" type="ORF">AKO1_005144</name>
</gene>
<comment type="caution">
    <text evidence="3">The sequence shown here is derived from an EMBL/GenBank/DDBJ whole genome shotgun (WGS) entry which is preliminary data.</text>
</comment>
<dbReference type="InterPro" id="IPR001870">
    <property type="entry name" value="B30.2/SPRY"/>
</dbReference>
<organism evidence="3 4">
    <name type="scientific">Acrasis kona</name>
    <dbReference type="NCBI Taxonomy" id="1008807"/>
    <lineage>
        <taxon>Eukaryota</taxon>
        <taxon>Discoba</taxon>
        <taxon>Heterolobosea</taxon>
        <taxon>Tetramitia</taxon>
        <taxon>Eutetramitia</taxon>
        <taxon>Acrasidae</taxon>
        <taxon>Acrasis</taxon>
    </lineage>
</organism>
<keyword evidence="4" id="KW-1185">Reference proteome</keyword>
<keyword evidence="1" id="KW-0175">Coiled coil</keyword>
<accession>A0AAW2Z5E1</accession>
<dbReference type="InterPro" id="IPR013320">
    <property type="entry name" value="ConA-like_dom_sf"/>
</dbReference>
<dbReference type="Gene3D" id="2.60.120.920">
    <property type="match status" value="1"/>
</dbReference>
<dbReference type="InterPro" id="IPR003877">
    <property type="entry name" value="SPRY_dom"/>
</dbReference>
<dbReference type="PANTHER" id="PTHR12245:SF5">
    <property type="entry name" value="SPRY DOMAIN-CONTAINING SOCS BOX PROTEIN 3"/>
    <property type="match status" value="1"/>
</dbReference>
<dbReference type="EMBL" id="JAOPGA020001043">
    <property type="protein sequence ID" value="KAL0484467.1"/>
    <property type="molecule type" value="Genomic_DNA"/>
</dbReference>
<evidence type="ECO:0000313" key="3">
    <source>
        <dbReference type="EMBL" id="KAL0484467.1"/>
    </source>
</evidence>
<dbReference type="SUPFAM" id="SSF49899">
    <property type="entry name" value="Concanavalin A-like lectins/glucanases"/>
    <property type="match status" value="1"/>
</dbReference>
<feature type="domain" description="B30.2/SPRY" evidence="2">
    <location>
        <begin position="179"/>
        <end position="359"/>
    </location>
</feature>
<reference evidence="3 4" key="1">
    <citation type="submission" date="2024-03" db="EMBL/GenBank/DDBJ databases">
        <title>The Acrasis kona genome and developmental transcriptomes reveal deep origins of eukaryotic multicellular pathways.</title>
        <authorList>
            <person name="Sheikh S."/>
            <person name="Fu C.-J."/>
            <person name="Brown M.W."/>
            <person name="Baldauf S.L."/>
        </authorList>
    </citation>
    <scope>NUCLEOTIDE SEQUENCE [LARGE SCALE GENOMIC DNA]</scope>
    <source>
        <strain evidence="3 4">ATCC MYA-3509</strain>
    </source>
</reference>
<dbReference type="Pfam" id="PF00622">
    <property type="entry name" value="SPRY"/>
    <property type="match status" value="1"/>
</dbReference>
<sequence length="359" mass="40503">MALSELTKKNRLMHDDLNKQIETLTLQSQADKALLKKAQEEILKLKNTSKNQGPPLLTTSSAQSAFQSNDFQDQLNQYKSTIEELNQQLETVKSEQIETYKKLDASRIELRSARDSKDIIFKSFETERSKCNEELQKLQLNFTNLQQSHSKFQIEKQNADREIMELKKSNEKLKRDYNTLSRTKLEGGGGNFGSGFIDWTWDQKNLHKNYKLNQSNNTLTVSSDYVDACAIGTLSLGTSGIHSWDFIIESGCGATYIGVCTKEQHHYKNLKNSVHAWVVRVEGGLLFCNGSQLTTRYWGADDTVKQGTKITVIANMNDGTLSFEKDGIGGGVAFSNIPQCVYPSVTIYHRGVVRTNYSV</sequence>
<evidence type="ECO:0000259" key="2">
    <source>
        <dbReference type="PROSITE" id="PS50188"/>
    </source>
</evidence>
<feature type="coiled-coil region" evidence="1">
    <location>
        <begin position="21"/>
        <end position="183"/>
    </location>
</feature>
<proteinExistence type="predicted"/>
<dbReference type="InterPro" id="IPR050672">
    <property type="entry name" value="FBXO45-Fsn/SPSB_families"/>
</dbReference>
<dbReference type="Proteomes" id="UP001431209">
    <property type="component" value="Unassembled WGS sequence"/>
</dbReference>
<dbReference type="AlphaFoldDB" id="A0AAW2Z5E1"/>
<evidence type="ECO:0000313" key="4">
    <source>
        <dbReference type="Proteomes" id="UP001431209"/>
    </source>
</evidence>
<dbReference type="InterPro" id="IPR043136">
    <property type="entry name" value="B30.2/SPRY_sf"/>
</dbReference>
<dbReference type="PROSITE" id="PS50188">
    <property type="entry name" value="B302_SPRY"/>
    <property type="match status" value="1"/>
</dbReference>
<protein>
    <recommendedName>
        <fullName evidence="2">B30.2/SPRY domain-containing protein</fullName>
    </recommendedName>
</protein>
<evidence type="ECO:0000256" key="1">
    <source>
        <dbReference type="SAM" id="Coils"/>
    </source>
</evidence>